<dbReference type="CDD" id="cd01949">
    <property type="entry name" value="GGDEF"/>
    <property type="match status" value="1"/>
</dbReference>
<dbReference type="PANTHER" id="PTHR45138">
    <property type="entry name" value="REGULATORY COMPONENTS OF SENSORY TRANSDUCTION SYSTEM"/>
    <property type="match status" value="1"/>
</dbReference>
<dbReference type="SUPFAM" id="SSF55073">
    <property type="entry name" value="Nucleotide cyclase"/>
    <property type="match status" value="1"/>
</dbReference>
<comment type="caution">
    <text evidence="3">The sequence shown here is derived from an EMBL/GenBank/DDBJ whole genome shotgun (WGS) entry which is preliminary data.</text>
</comment>
<dbReference type="Pfam" id="PF00990">
    <property type="entry name" value="GGDEF"/>
    <property type="match status" value="1"/>
</dbReference>
<proteinExistence type="predicted"/>
<keyword evidence="4" id="KW-1185">Reference proteome</keyword>
<dbReference type="RefSeq" id="WP_237466608.1">
    <property type="nucleotide sequence ID" value="NZ_CAKLDI010000001.1"/>
</dbReference>
<dbReference type="PANTHER" id="PTHR45138:SF6">
    <property type="entry name" value="DIGUANYLATE CYCLASE DGCN"/>
    <property type="match status" value="1"/>
</dbReference>
<evidence type="ECO:0000256" key="1">
    <source>
        <dbReference type="ARBA" id="ARBA00012528"/>
    </source>
</evidence>
<dbReference type="InterPro" id="IPR000160">
    <property type="entry name" value="GGDEF_dom"/>
</dbReference>
<evidence type="ECO:0000259" key="2">
    <source>
        <dbReference type="PROSITE" id="PS50887"/>
    </source>
</evidence>
<feature type="domain" description="GGDEF" evidence="2">
    <location>
        <begin position="162"/>
        <end position="281"/>
    </location>
</feature>
<dbReference type="InterPro" id="IPR043128">
    <property type="entry name" value="Rev_trsase/Diguanyl_cyclase"/>
</dbReference>
<dbReference type="NCBIfam" id="TIGR00254">
    <property type="entry name" value="GGDEF"/>
    <property type="match status" value="1"/>
</dbReference>
<dbReference type="InterPro" id="IPR029787">
    <property type="entry name" value="Nucleotide_cyclase"/>
</dbReference>
<dbReference type="Proteomes" id="UP000838672">
    <property type="component" value="Unassembled WGS sequence"/>
</dbReference>
<dbReference type="PROSITE" id="PS50887">
    <property type="entry name" value="GGDEF"/>
    <property type="match status" value="1"/>
</dbReference>
<gene>
    <name evidence="3" type="ORF">VST7929_02127</name>
</gene>
<reference evidence="3" key="1">
    <citation type="submission" date="2021-11" db="EMBL/GenBank/DDBJ databases">
        <authorList>
            <person name="Rodrigo-Torres L."/>
            <person name="Arahal R. D."/>
            <person name="Lucena T."/>
        </authorList>
    </citation>
    <scope>NUCLEOTIDE SEQUENCE</scope>
    <source>
        <strain evidence="3">CECT 7929</strain>
    </source>
</reference>
<dbReference type="EC" id="2.7.7.65" evidence="1"/>
<organism evidence="3 4">
    <name type="scientific">Vibrio stylophorae</name>
    <dbReference type="NCBI Taxonomy" id="659351"/>
    <lineage>
        <taxon>Bacteria</taxon>
        <taxon>Pseudomonadati</taxon>
        <taxon>Pseudomonadota</taxon>
        <taxon>Gammaproteobacteria</taxon>
        <taxon>Vibrionales</taxon>
        <taxon>Vibrionaceae</taxon>
        <taxon>Vibrio</taxon>
    </lineage>
</organism>
<evidence type="ECO:0000313" key="3">
    <source>
        <dbReference type="EMBL" id="CAH0534214.1"/>
    </source>
</evidence>
<accession>A0ABM8ZV58</accession>
<dbReference type="SMART" id="SM00267">
    <property type="entry name" value="GGDEF"/>
    <property type="match status" value="1"/>
</dbReference>
<dbReference type="InterPro" id="IPR050469">
    <property type="entry name" value="Diguanylate_Cyclase"/>
</dbReference>
<sequence>MDSTLWEHLFEDKPRRQPIGVEQRLLLLQKLQGKLELKPLFHAFLSELSKQLDVASLVWDFEGTSYIIKAGKGTEFRQRFSLQYAKQDLGILQYSTPYSLDEDEIRLINTYHKLFAGSLSCAIEYRRVKNMALRDCLTGLGNRTSFEQDLNHAIALCQREQSGLVLIMFDLNNFKQVNDTYGHLDGDRVLSQFAHVLQSSLRACDRCYRLGGDEFSAILQPATEESIYKVTQRIEQHIQTNSLLARFRVRTAMGSAMFGTGDSYASLYDRADRQLYKHKRN</sequence>
<evidence type="ECO:0000313" key="4">
    <source>
        <dbReference type="Proteomes" id="UP000838672"/>
    </source>
</evidence>
<dbReference type="Gene3D" id="3.30.70.270">
    <property type="match status" value="1"/>
</dbReference>
<dbReference type="EMBL" id="CAKLDI010000001">
    <property type="protein sequence ID" value="CAH0534214.1"/>
    <property type="molecule type" value="Genomic_DNA"/>
</dbReference>
<name>A0ABM8ZV58_9VIBR</name>
<protein>
    <recommendedName>
        <fullName evidence="1">diguanylate cyclase</fullName>
        <ecNumber evidence="1">2.7.7.65</ecNumber>
    </recommendedName>
</protein>